<reference evidence="1" key="1">
    <citation type="submission" date="2022-04" db="EMBL/GenBank/DDBJ databases">
        <title>Genome of the entomopathogenic fungus Entomophthora muscae.</title>
        <authorList>
            <person name="Elya C."/>
            <person name="Lovett B.R."/>
            <person name="Lee E."/>
            <person name="Macias A.M."/>
            <person name="Hajek A.E."/>
            <person name="De Bivort B.L."/>
            <person name="Kasson M.T."/>
            <person name="De Fine Licht H.H."/>
            <person name="Stajich J.E."/>
        </authorList>
    </citation>
    <scope>NUCLEOTIDE SEQUENCE</scope>
    <source>
        <strain evidence="1">Berkeley</strain>
    </source>
</reference>
<protein>
    <submittedName>
        <fullName evidence="1">Uncharacterized protein</fullName>
    </submittedName>
</protein>
<organism evidence="1 2">
    <name type="scientific">Entomophthora muscae</name>
    <dbReference type="NCBI Taxonomy" id="34485"/>
    <lineage>
        <taxon>Eukaryota</taxon>
        <taxon>Fungi</taxon>
        <taxon>Fungi incertae sedis</taxon>
        <taxon>Zoopagomycota</taxon>
        <taxon>Entomophthoromycotina</taxon>
        <taxon>Entomophthoromycetes</taxon>
        <taxon>Entomophthorales</taxon>
        <taxon>Entomophthoraceae</taxon>
        <taxon>Entomophthora</taxon>
    </lineage>
</organism>
<dbReference type="EMBL" id="QTSX02005249">
    <property type="protein sequence ID" value="KAJ9060141.1"/>
    <property type="molecule type" value="Genomic_DNA"/>
</dbReference>
<evidence type="ECO:0000313" key="2">
    <source>
        <dbReference type="Proteomes" id="UP001165960"/>
    </source>
</evidence>
<sequence>MGKLKPKGLVRRILSPLIAVVSSPELNALCVENNIPSFLELIRPFGVEIEGKVTIRDSKGQPKTHSNSTVRFAALNKIEPASLYSEDALLSRNISDLIKNQARSTDGLKAEILESISLATKNENEYSEEIPAPLKSTDKFYKILSQDLDDSTPWFSLYRNAFLNQLRLAEHETFDHPVACIVATSTSNAQPVETLARLYEQYSQLNQLQYVSPDIFQYYVLVHDVRSGNLESAITLFEQVKKTLGIHCQLLLINSRSSKTEGQANSIVPDVWGHVIDVSQPGKFERRDSRVSELAFLSNDSETSLNSRAPGECGSLLSLEDFESLKNLIKKMFGESLLPHMERCMHLWNEQVASSRRGFTGRLFSASKRYFSSGRSQVMSGGNSAASSGSSLNLNSTVSSVYIHTTPEAQLRKLADYAFMLRDYDFARSTYETVKKDFQADGAWRFYAGAQEMTGLCLLFSENSGARIDVERYYDKAIRHYTANKMTTWAARCVLLYHTMLKHHHRYGDIPPLLSRLTSDESDLRSALLLEQAAYGYLRVSRVRKFGFHLILAGHRYNKCNQREHAYYCYQLAAKVFGVAPAVEASSQDSWLMTRPKKRWGLMEDHISFSLGRQSFHLGELRQAIAHFSWLLHDSQQPTAVQAGYMKEFMYIYKNYFTSTGHEILLEPSTSLPVPVLSSVKIQVPTATSSWEGESSLSDDSSPVWTRLSAGVDIPPSGIISEAQPQLHICPLQESFQVSLEIHNPLAIPLALSAMTLDYAYEGTGSIHATSAPDQVLEAHQSSTLTFVVTPQNEGLLNLKGLTLTINEHARTYKSFARRGPRLNDTPTQRQTCIYGPSHHCTLRVVTALPKLALQLDGLPDTIYSGEVVSGRLQLRNVGSSALTKLDVSLTHPTFLTFGRSTSQAQAQGTVSINNNITDCSSASVEFYPSSEPYHSGTLPLECLDPGQVAQVPIHIRGDRVGIHRIYLLFRYQTAQDKKGSVQCRVARLLCKLEVLPSLKINAFTRPSVKDLGNFIVGIEVENVQPLSSFRITQLSSLSHKWQISPIVSQTPPQKLTLIPGTSTSLYFKVAPTVTPKDINWGSTEAHLATVLQNLTRGSKLSADYPPLTLTFSNISLTNKLQGIWDFPCKSLYVASRTQNRLNWLSKDMAILAPERAKATFPLLHPSDIDLSLFWEIVGKDGQVRGGHHFIIGITFNLAQNPLLDHIPSSNSSHQDDSKLTRSLFEGTAQEKIQIIRHLVNYPRFTNESPVRAIIQTPDAIHLSFANGPVEIPVLFLLKNFSWNRSADFTLSLLSAATSQATGHTASKASSASNIPHPQDFDSPHFTAEVCKRNAGFWWEGPNHHSKKSLEPGTEHQIHAKVVVAAPGTYDLNMWQLKVTSHTFLSGYEEGHRAYRSYLASALGQPILESPSTTHTVSPPLPHLLHVFDLNRAT</sequence>
<dbReference type="Proteomes" id="UP001165960">
    <property type="component" value="Unassembled WGS sequence"/>
</dbReference>
<name>A0ACC2SDE8_9FUNG</name>
<accession>A0ACC2SDE8</accession>
<gene>
    <name evidence="1" type="ORF">DSO57_1034096</name>
</gene>
<evidence type="ECO:0000313" key="1">
    <source>
        <dbReference type="EMBL" id="KAJ9060141.1"/>
    </source>
</evidence>
<proteinExistence type="predicted"/>
<comment type="caution">
    <text evidence="1">The sequence shown here is derived from an EMBL/GenBank/DDBJ whole genome shotgun (WGS) entry which is preliminary data.</text>
</comment>
<keyword evidence="2" id="KW-1185">Reference proteome</keyword>